<organism evidence="2 3">
    <name type="scientific">Mycobacterium phage Thonko</name>
    <dbReference type="NCBI Taxonomy" id="2282910"/>
    <lineage>
        <taxon>Viruses</taxon>
        <taxon>Duplodnaviria</taxon>
        <taxon>Heunggongvirae</taxon>
        <taxon>Uroviricota</taxon>
        <taxon>Caudoviricetes</taxon>
        <taxon>Bclasvirinae</taxon>
        <taxon>Thonkovirus</taxon>
        <taxon>Thonkovirus thonko</taxon>
    </lineage>
</organism>
<reference evidence="3" key="1">
    <citation type="submission" date="2018-07" db="EMBL/GenBank/DDBJ databases">
        <authorList>
            <person name="Quirk P.G."/>
            <person name="Krulwich T.A."/>
        </authorList>
    </citation>
    <scope>NUCLEOTIDE SEQUENCE [LARGE SCALE GENOMIC DNA]</scope>
</reference>
<keyword evidence="3" id="KW-1185">Reference proteome</keyword>
<accession>A0A346FC96</accession>
<proteinExistence type="predicted"/>
<sequence length="447" mass="49324">MTSVAHLFPARRQPDGRVYRRPVDHDGKLGDGWTDSTEHAHPDYFAPDAPEPLETVAVSVKSCTVEDTDAVGTLTNTSAPNTNTEGHMTALPDVDTTRRTEFAGYPLPPAPHRPGVEFNGRQQYRLPSPTTGRPTAFSRATTVAKTLDDQSGLEKWRRRMIVARVLDLFDRAEDGDEQARKLLNGLRDTYRTATKVTPIDEALDYIDNSMGGADARELGTCVHAWAEALDCGLVLLRDVPEVVRPHIDAYRAVLARFGLVAVPEYVERVVLNDQGEESVAGQIDRIFRVVATGELVLGDVKTSTSLDYSWLPFGVQVGGVYGWATKMLGLDGKTWEPMPEIRRDFAILMHIPSDQPERAQAITINLWWGGEVLVESIAARQRRREAKVEVPKFAIPSPTDPALRYAAARLALSAITSDADGQAVYEEYQDVWDDDLTDFATSVAGLL</sequence>
<evidence type="ECO:0008006" key="4">
    <source>
        <dbReference type="Google" id="ProtNLM"/>
    </source>
</evidence>
<dbReference type="GeneID" id="60320804"/>
<evidence type="ECO:0000313" key="2">
    <source>
        <dbReference type="EMBL" id="AXN53321.1"/>
    </source>
</evidence>
<dbReference type="Proteomes" id="UP000259812">
    <property type="component" value="Genome"/>
</dbReference>
<evidence type="ECO:0000313" key="3">
    <source>
        <dbReference type="Proteomes" id="UP000259812"/>
    </source>
</evidence>
<protein>
    <recommendedName>
        <fullName evidence="4">Exonuclease</fullName>
    </recommendedName>
</protein>
<name>A0A346FC96_9CAUD</name>
<dbReference type="EMBL" id="MH632120">
    <property type="protein sequence ID" value="AXN53321.1"/>
    <property type="molecule type" value="Genomic_DNA"/>
</dbReference>
<gene>
    <name evidence="2" type="primary">49</name>
    <name evidence="2" type="ORF">PBI_THONKO_49</name>
</gene>
<dbReference type="RefSeq" id="YP_009949400.1">
    <property type="nucleotide sequence ID" value="NC_051580.1"/>
</dbReference>
<feature type="compositionally biased region" description="Basic and acidic residues" evidence="1">
    <location>
        <begin position="12"/>
        <end position="29"/>
    </location>
</feature>
<dbReference type="KEGG" id="vg:60320804"/>
<feature type="region of interest" description="Disordered" evidence="1">
    <location>
        <begin position="1"/>
        <end position="39"/>
    </location>
</feature>
<evidence type="ECO:0000256" key="1">
    <source>
        <dbReference type="SAM" id="MobiDB-lite"/>
    </source>
</evidence>